<keyword evidence="8" id="KW-1185">Reference proteome</keyword>
<dbReference type="Pfam" id="PF00486">
    <property type="entry name" value="Trans_reg_C"/>
    <property type="match status" value="1"/>
</dbReference>
<dbReference type="GO" id="GO:0000160">
    <property type="term" value="P:phosphorelay signal transduction system"/>
    <property type="evidence" value="ECO:0007669"/>
    <property type="project" value="InterPro"/>
</dbReference>
<dbReference type="InterPro" id="IPR016032">
    <property type="entry name" value="Sig_transdc_resp-reg_C-effctor"/>
</dbReference>
<protein>
    <submittedName>
        <fullName evidence="6">Transcriptional regulator</fullName>
    </submittedName>
    <submittedName>
        <fullName evidence="5">Winged helix-turn-helix domain-containing protein</fullName>
    </submittedName>
</protein>
<sequence>MHNHYIINNWIEFHPAKSILRRLDTPENVVILNSPASRCFLLLIKKVGIIVSQQEFMDEVWVKNGVHVSPNTFYQNISILRKGLKKIGFEEELIVTIPRIGITLSNDCHITKLATEQLIDINQHNVEVITETHITTEDEIDIKNELESTTPSSESRPSFISAKSLNNNNPAEQSGYSIFYQRYLPLFILISGLGILSMMSYMVVKKLTPIEYLQEYIPVSGPPACNVYVSPDIVFGKIQDKTLRYAEPFYSACNNYPWIYIDALPQLPRVSVLRCSRKKGDHSLCISDYFILGN</sequence>
<evidence type="ECO:0000313" key="5">
    <source>
        <dbReference type="EMBL" id="MBD8107712.1"/>
    </source>
</evidence>
<dbReference type="InterPro" id="IPR036388">
    <property type="entry name" value="WH-like_DNA-bd_sf"/>
</dbReference>
<feature type="DNA-binding region" description="OmpR/PhoB-type" evidence="2">
    <location>
        <begin position="2"/>
        <end position="106"/>
    </location>
</feature>
<keyword evidence="3" id="KW-1133">Transmembrane helix</keyword>
<reference evidence="6 7" key="1">
    <citation type="journal article" date="2019" name="Sci. Rep.">
        <title>Differences in resource use lead to coexistence of seed-transmitted microbial populations.</title>
        <authorList>
            <person name="Torres-Cortes G."/>
            <person name="Garcia B.J."/>
            <person name="Compant S."/>
            <person name="Rezki S."/>
            <person name="Jones P."/>
            <person name="Preveaux A."/>
            <person name="Briand M."/>
            <person name="Roulet A."/>
            <person name="Bouchez O."/>
            <person name="Jacobson D."/>
            <person name="Barret M."/>
        </authorList>
    </citation>
    <scope>NUCLEOTIDE SEQUENCE [LARGE SCALE GENOMIC DNA]</scope>
    <source>
        <strain evidence="6 7">CFBP13511</strain>
    </source>
</reference>
<dbReference type="AlphaFoldDB" id="A0A4U3FAE5"/>
<evidence type="ECO:0000259" key="4">
    <source>
        <dbReference type="PROSITE" id="PS51755"/>
    </source>
</evidence>
<evidence type="ECO:0000256" key="2">
    <source>
        <dbReference type="PROSITE-ProRule" id="PRU01091"/>
    </source>
</evidence>
<gene>
    <name evidence="6" type="ORF">EpCFBP13511_10760</name>
    <name evidence="5" type="ORF">IFT93_15030</name>
</gene>
<dbReference type="GO" id="GO:0003677">
    <property type="term" value="F:DNA binding"/>
    <property type="evidence" value="ECO:0007669"/>
    <property type="project" value="UniProtKB-UniRule"/>
</dbReference>
<dbReference type="Gene3D" id="1.10.10.10">
    <property type="entry name" value="Winged helix-like DNA-binding domain superfamily/Winged helix DNA-binding domain"/>
    <property type="match status" value="1"/>
</dbReference>
<comment type="caution">
    <text evidence="6">The sequence shown here is derived from an EMBL/GenBank/DDBJ whole genome shotgun (WGS) entry which is preliminary data.</text>
</comment>
<dbReference type="RefSeq" id="WP_137269213.1">
    <property type="nucleotide sequence ID" value="NZ_CP082141.1"/>
</dbReference>
<keyword evidence="3" id="KW-0812">Transmembrane</keyword>
<dbReference type="EMBL" id="JACYNN010000011">
    <property type="protein sequence ID" value="MBD8107712.1"/>
    <property type="molecule type" value="Genomic_DNA"/>
</dbReference>
<evidence type="ECO:0000313" key="7">
    <source>
        <dbReference type="Proteomes" id="UP000306393"/>
    </source>
</evidence>
<dbReference type="SUPFAM" id="SSF46894">
    <property type="entry name" value="C-terminal effector domain of the bipartite response regulators"/>
    <property type="match status" value="1"/>
</dbReference>
<dbReference type="OrthoDB" id="7003224at2"/>
<evidence type="ECO:0000313" key="6">
    <source>
        <dbReference type="EMBL" id="TKJ90344.1"/>
    </source>
</evidence>
<feature type="transmembrane region" description="Helical" evidence="3">
    <location>
        <begin position="183"/>
        <end position="204"/>
    </location>
</feature>
<evidence type="ECO:0000256" key="3">
    <source>
        <dbReference type="SAM" id="Phobius"/>
    </source>
</evidence>
<keyword evidence="3" id="KW-0472">Membrane</keyword>
<dbReference type="GeneID" id="67474737"/>
<dbReference type="Proteomes" id="UP000306393">
    <property type="component" value="Unassembled WGS sequence"/>
</dbReference>
<evidence type="ECO:0000256" key="1">
    <source>
        <dbReference type="ARBA" id="ARBA00023125"/>
    </source>
</evidence>
<dbReference type="InterPro" id="IPR001867">
    <property type="entry name" value="OmpR/PhoB-type_DNA-bd"/>
</dbReference>
<dbReference type="EMBL" id="QGAC01000009">
    <property type="protein sequence ID" value="TKJ90344.1"/>
    <property type="molecule type" value="Genomic_DNA"/>
</dbReference>
<dbReference type="Proteomes" id="UP000661012">
    <property type="component" value="Unassembled WGS sequence"/>
</dbReference>
<reference evidence="5 8" key="2">
    <citation type="journal article" date="2020" name="FEMS Microbiol. Ecol.">
        <title>Temporal dynamics of bacterial communities during seed development and maturation.</title>
        <authorList>
            <person name="Chesneau G."/>
            <person name="Torres-Cortes G."/>
            <person name="Briand M."/>
            <person name="Darrasse A."/>
            <person name="Preveaux A."/>
            <person name="Marais C."/>
            <person name="Jacques M.A."/>
            <person name="Shade A."/>
            <person name="Barret M."/>
        </authorList>
    </citation>
    <scope>NUCLEOTIDE SEQUENCE [LARGE SCALE GENOMIC DNA]</scope>
    <source>
        <strain evidence="5 8">CFBP13732</strain>
    </source>
</reference>
<keyword evidence="1 2" id="KW-0238">DNA-binding</keyword>
<accession>A0A4U3FAE5</accession>
<dbReference type="GO" id="GO:0006355">
    <property type="term" value="P:regulation of DNA-templated transcription"/>
    <property type="evidence" value="ECO:0007669"/>
    <property type="project" value="InterPro"/>
</dbReference>
<proteinExistence type="predicted"/>
<evidence type="ECO:0000313" key="8">
    <source>
        <dbReference type="Proteomes" id="UP000661012"/>
    </source>
</evidence>
<name>A0A4U3FAE5_9GAMM</name>
<dbReference type="SMART" id="SM00862">
    <property type="entry name" value="Trans_reg_C"/>
    <property type="match status" value="1"/>
</dbReference>
<dbReference type="PROSITE" id="PS51755">
    <property type="entry name" value="OMPR_PHOB"/>
    <property type="match status" value="1"/>
</dbReference>
<feature type="domain" description="OmpR/PhoB-type" evidence="4">
    <location>
        <begin position="2"/>
        <end position="106"/>
    </location>
</feature>
<organism evidence="6 7">
    <name type="scientific">Erwinia persicina</name>
    <dbReference type="NCBI Taxonomy" id="55211"/>
    <lineage>
        <taxon>Bacteria</taxon>
        <taxon>Pseudomonadati</taxon>
        <taxon>Pseudomonadota</taxon>
        <taxon>Gammaproteobacteria</taxon>
        <taxon>Enterobacterales</taxon>
        <taxon>Erwiniaceae</taxon>
        <taxon>Erwinia</taxon>
    </lineage>
</organism>